<keyword evidence="3" id="KW-1003">Cell membrane</keyword>
<dbReference type="Pfam" id="PF00528">
    <property type="entry name" value="BPD_transp_1"/>
    <property type="match status" value="1"/>
</dbReference>
<evidence type="ECO:0000256" key="5">
    <source>
        <dbReference type="ARBA" id="ARBA00022692"/>
    </source>
</evidence>
<dbReference type="CDD" id="cd06261">
    <property type="entry name" value="TM_PBP2"/>
    <property type="match status" value="1"/>
</dbReference>
<feature type="transmembrane region" description="Helical" evidence="8">
    <location>
        <begin position="21"/>
        <end position="42"/>
    </location>
</feature>
<evidence type="ECO:0000259" key="9">
    <source>
        <dbReference type="PROSITE" id="PS50928"/>
    </source>
</evidence>
<evidence type="ECO:0000256" key="6">
    <source>
        <dbReference type="ARBA" id="ARBA00022989"/>
    </source>
</evidence>
<evidence type="ECO:0000256" key="7">
    <source>
        <dbReference type="ARBA" id="ARBA00023136"/>
    </source>
</evidence>
<evidence type="ECO:0000256" key="3">
    <source>
        <dbReference type="ARBA" id="ARBA00022475"/>
    </source>
</evidence>
<dbReference type="Proteomes" id="UP000240739">
    <property type="component" value="Unassembled WGS sequence"/>
</dbReference>
<dbReference type="AlphaFoldDB" id="A0A2T4UN96"/>
<dbReference type="Gene3D" id="1.10.3720.10">
    <property type="entry name" value="MetI-like"/>
    <property type="match status" value="1"/>
</dbReference>
<dbReference type="InterPro" id="IPR000515">
    <property type="entry name" value="MetI-like"/>
</dbReference>
<dbReference type="GO" id="GO:0055085">
    <property type="term" value="P:transmembrane transport"/>
    <property type="evidence" value="ECO:0007669"/>
    <property type="project" value="InterPro"/>
</dbReference>
<evidence type="ECO:0000256" key="2">
    <source>
        <dbReference type="ARBA" id="ARBA00022448"/>
    </source>
</evidence>
<dbReference type="SUPFAM" id="SSF161098">
    <property type="entry name" value="MetI-like"/>
    <property type="match status" value="1"/>
</dbReference>
<dbReference type="EMBL" id="PYYB01000001">
    <property type="protein sequence ID" value="PTL60706.1"/>
    <property type="molecule type" value="Genomic_DNA"/>
</dbReference>
<protein>
    <recommendedName>
        <fullName evidence="9">ABC transmembrane type-1 domain-containing protein</fullName>
    </recommendedName>
</protein>
<comment type="similarity">
    <text evidence="8">Belongs to the binding-protein-dependent transport system permease family.</text>
</comment>
<feature type="transmembrane region" description="Helical" evidence="8">
    <location>
        <begin position="202"/>
        <end position="221"/>
    </location>
</feature>
<evidence type="ECO:0000256" key="4">
    <source>
        <dbReference type="ARBA" id="ARBA00022519"/>
    </source>
</evidence>
<feature type="transmembrane region" description="Helical" evidence="8">
    <location>
        <begin position="254"/>
        <end position="273"/>
    </location>
</feature>
<accession>A0A2T4UN96</accession>
<dbReference type="GO" id="GO:0005886">
    <property type="term" value="C:plasma membrane"/>
    <property type="evidence" value="ECO:0007669"/>
    <property type="project" value="UniProtKB-SubCell"/>
</dbReference>
<proteinExistence type="inferred from homology"/>
<dbReference type="InterPro" id="IPR035906">
    <property type="entry name" value="MetI-like_sf"/>
</dbReference>
<comment type="subcellular location">
    <subcellularLocation>
        <location evidence="1">Cell inner membrane</location>
        <topology evidence="1">Multi-pass membrane protein</topology>
    </subcellularLocation>
    <subcellularLocation>
        <location evidence="8">Cell membrane</location>
        <topology evidence="8">Multi-pass membrane protein</topology>
    </subcellularLocation>
</comment>
<keyword evidence="6 8" id="KW-1133">Transmembrane helix</keyword>
<comment type="caution">
    <text evidence="10">The sequence shown here is derived from an EMBL/GenBank/DDBJ whole genome shotgun (WGS) entry which is preliminary data.</text>
</comment>
<dbReference type="PANTHER" id="PTHR43357">
    <property type="entry name" value="INNER MEMBRANE ABC TRANSPORTER PERMEASE PROTEIN YDCV"/>
    <property type="match status" value="1"/>
</dbReference>
<keyword evidence="11" id="KW-1185">Reference proteome</keyword>
<keyword evidence="7 8" id="KW-0472">Membrane</keyword>
<dbReference type="PROSITE" id="PS50928">
    <property type="entry name" value="ABC_TM1"/>
    <property type="match status" value="1"/>
</dbReference>
<evidence type="ECO:0000313" key="11">
    <source>
        <dbReference type="Proteomes" id="UP000240739"/>
    </source>
</evidence>
<feature type="transmembrane region" description="Helical" evidence="8">
    <location>
        <begin position="148"/>
        <end position="172"/>
    </location>
</feature>
<organism evidence="10 11">
    <name type="scientific">Paraconexibacter algicola</name>
    <dbReference type="NCBI Taxonomy" id="2133960"/>
    <lineage>
        <taxon>Bacteria</taxon>
        <taxon>Bacillati</taxon>
        <taxon>Actinomycetota</taxon>
        <taxon>Thermoleophilia</taxon>
        <taxon>Solirubrobacterales</taxon>
        <taxon>Paraconexibacteraceae</taxon>
        <taxon>Paraconexibacter</taxon>
    </lineage>
</organism>
<feature type="transmembrane region" description="Helical" evidence="8">
    <location>
        <begin position="106"/>
        <end position="128"/>
    </location>
</feature>
<gene>
    <name evidence="10" type="ORF">C7Y72_04235</name>
</gene>
<keyword evidence="4" id="KW-0997">Cell inner membrane</keyword>
<evidence type="ECO:0000256" key="1">
    <source>
        <dbReference type="ARBA" id="ARBA00004429"/>
    </source>
</evidence>
<name>A0A2T4UN96_9ACTN</name>
<evidence type="ECO:0000313" key="10">
    <source>
        <dbReference type="EMBL" id="PTL60706.1"/>
    </source>
</evidence>
<feature type="domain" description="ABC transmembrane type-1" evidence="9">
    <location>
        <begin position="71"/>
        <end position="272"/>
    </location>
</feature>
<feature type="transmembrane region" description="Helical" evidence="8">
    <location>
        <begin position="70"/>
        <end position="94"/>
    </location>
</feature>
<reference evidence="10 11" key="1">
    <citation type="submission" date="2018-03" db="EMBL/GenBank/DDBJ databases">
        <title>Aquarubrobacter algicola gen. nov., sp. nov., a novel actinobacterium isolated from shallow eutrophic lake during the end of cyanobacterial harmful algal blooms.</title>
        <authorList>
            <person name="Chun S.J."/>
        </authorList>
    </citation>
    <scope>NUCLEOTIDE SEQUENCE [LARGE SCALE GENOMIC DNA]</scope>
    <source>
        <strain evidence="10 11">Seoho-28</strain>
    </source>
</reference>
<keyword evidence="5 8" id="KW-0812">Transmembrane</keyword>
<sequence length="282" mass="28863">MDARGPARRGDVRTAGARGRVAVLPAAALVALLLGGALAGAVRASVTPLGGEPTLAAWRDLLAAPEFRDAVVFTVRTAVLTTVLAAALATALALRVRRAGTVVRTLLALPVPVPHLLVATVAVLWLAPGGLAERAIGALPVTLVRDEHGVGIVLVYLYKEVPFLLVLLLAALGRGHAERDEAAAALGLSPLQRLRWVTWPTIRGPLLLGCVVVFAFVLGAFDVPLAVGPTYPQTIAEYALGATQGDVVTGQSTAAAALLLAAAVSVVLAALAVRAARGLRDA</sequence>
<dbReference type="PANTHER" id="PTHR43357:SF4">
    <property type="entry name" value="INNER MEMBRANE ABC TRANSPORTER PERMEASE PROTEIN YDCV"/>
    <property type="match status" value="1"/>
</dbReference>
<evidence type="ECO:0000256" key="8">
    <source>
        <dbReference type="RuleBase" id="RU363032"/>
    </source>
</evidence>
<keyword evidence="2 8" id="KW-0813">Transport</keyword>